<gene>
    <name evidence="8" type="ORF">SAMN02745223_02202</name>
    <name evidence="7" type="ORF">VW29_19500</name>
</gene>
<protein>
    <submittedName>
        <fullName evidence="8">Cytochrome C oxidase, cbb3-type, subunit III</fullName>
    </submittedName>
</protein>
<dbReference type="Gene3D" id="1.10.760.10">
    <property type="entry name" value="Cytochrome c-like domain"/>
    <property type="match status" value="1"/>
</dbReference>
<dbReference type="Proteomes" id="UP000184533">
    <property type="component" value="Unassembled WGS sequence"/>
</dbReference>
<evidence type="ECO:0000313" key="10">
    <source>
        <dbReference type="Proteomes" id="UP000184533"/>
    </source>
</evidence>
<evidence type="ECO:0000256" key="4">
    <source>
        <dbReference type="PROSITE-ProRule" id="PRU00433"/>
    </source>
</evidence>
<keyword evidence="1 4" id="KW-0349">Heme</keyword>
<accession>A0A0F5L383</accession>
<reference evidence="8 10" key="2">
    <citation type="submission" date="2016-11" db="EMBL/GenBank/DDBJ databases">
        <authorList>
            <person name="Jaros S."/>
            <person name="Januszkiewicz K."/>
            <person name="Wedrychowicz H."/>
        </authorList>
    </citation>
    <scope>NUCLEOTIDE SEQUENCE [LARGE SCALE GENOMIC DNA]</scope>
    <source>
        <strain evidence="8 10">DSM 17137</strain>
    </source>
</reference>
<dbReference type="RefSeq" id="WP_046136955.1">
    <property type="nucleotide sequence ID" value="NZ_FQVC01000006.1"/>
</dbReference>
<reference evidence="7 9" key="1">
    <citation type="submission" date="2015-03" db="EMBL/GenBank/DDBJ databases">
        <authorList>
            <person name="Hassan Y.I."/>
            <person name="Lepp D."/>
            <person name="Zhou T."/>
        </authorList>
    </citation>
    <scope>NUCLEOTIDE SEQUENCE [LARGE SCALE GENOMIC DNA]</scope>
    <source>
        <strain evidence="7 9">DSM 17137</strain>
    </source>
</reference>
<dbReference type="InterPro" id="IPR009056">
    <property type="entry name" value="Cyt_c-like_dom"/>
</dbReference>
<dbReference type="GO" id="GO:0009055">
    <property type="term" value="F:electron transfer activity"/>
    <property type="evidence" value="ECO:0007669"/>
    <property type="project" value="InterPro"/>
</dbReference>
<evidence type="ECO:0000256" key="3">
    <source>
        <dbReference type="ARBA" id="ARBA00023004"/>
    </source>
</evidence>
<feature type="chain" id="PRO_5015038200" evidence="5">
    <location>
        <begin position="33"/>
        <end position="158"/>
    </location>
</feature>
<dbReference type="GO" id="GO:0020037">
    <property type="term" value="F:heme binding"/>
    <property type="evidence" value="ECO:0007669"/>
    <property type="project" value="InterPro"/>
</dbReference>
<feature type="domain" description="Cytochrome c" evidence="6">
    <location>
        <begin position="55"/>
        <end position="136"/>
    </location>
</feature>
<evidence type="ECO:0000256" key="1">
    <source>
        <dbReference type="ARBA" id="ARBA00022617"/>
    </source>
</evidence>
<evidence type="ECO:0000256" key="5">
    <source>
        <dbReference type="SAM" id="SignalP"/>
    </source>
</evidence>
<dbReference type="Proteomes" id="UP000033608">
    <property type="component" value="Unassembled WGS sequence"/>
</dbReference>
<keyword evidence="9" id="KW-1185">Reference proteome</keyword>
<dbReference type="SUPFAM" id="SSF46626">
    <property type="entry name" value="Cytochrome c"/>
    <property type="match status" value="1"/>
</dbReference>
<keyword evidence="2 4" id="KW-0479">Metal-binding</keyword>
<organism evidence="7 9">
    <name type="scientific">Devosia limi DSM 17137</name>
    <dbReference type="NCBI Taxonomy" id="1121477"/>
    <lineage>
        <taxon>Bacteria</taxon>
        <taxon>Pseudomonadati</taxon>
        <taxon>Pseudomonadota</taxon>
        <taxon>Alphaproteobacteria</taxon>
        <taxon>Hyphomicrobiales</taxon>
        <taxon>Devosiaceae</taxon>
        <taxon>Devosia</taxon>
    </lineage>
</organism>
<name>A0A0F5L383_9HYPH</name>
<dbReference type="EMBL" id="LAJF01000148">
    <property type="protein sequence ID" value="KKB76828.1"/>
    <property type="molecule type" value="Genomic_DNA"/>
</dbReference>
<keyword evidence="5" id="KW-0732">Signal</keyword>
<dbReference type="OrthoDB" id="9779283at2"/>
<dbReference type="PROSITE" id="PS51007">
    <property type="entry name" value="CYTC"/>
    <property type="match status" value="1"/>
</dbReference>
<dbReference type="PATRIC" id="fig|1121477.3.peg.675"/>
<dbReference type="EMBL" id="FQVC01000006">
    <property type="protein sequence ID" value="SHF28183.1"/>
    <property type="molecule type" value="Genomic_DNA"/>
</dbReference>
<sequence length="158" mass="16304">MSSIICGPIARCVLALSLAGCAVLIPAAAASAASEPTRIRLAQADAGMPATFSAEQADHGKELYDHQCTECHGSDLSGGLLGGPPLRGAGFAQKFFDGAPASGLFLFMSTLMPPNAPGRFSASAYADMMAYILKRNGFRAGAELPSDVDALDNLILKK</sequence>
<feature type="signal peptide" evidence="5">
    <location>
        <begin position="1"/>
        <end position="32"/>
    </location>
</feature>
<evidence type="ECO:0000259" key="6">
    <source>
        <dbReference type="PROSITE" id="PS51007"/>
    </source>
</evidence>
<evidence type="ECO:0000313" key="7">
    <source>
        <dbReference type="EMBL" id="KKB76828.1"/>
    </source>
</evidence>
<dbReference type="GO" id="GO:0046872">
    <property type="term" value="F:metal ion binding"/>
    <property type="evidence" value="ECO:0007669"/>
    <property type="project" value="UniProtKB-KW"/>
</dbReference>
<dbReference type="STRING" id="1121477.SAMN02745223_02202"/>
<dbReference type="AlphaFoldDB" id="A0A0F5L383"/>
<evidence type="ECO:0000313" key="8">
    <source>
        <dbReference type="EMBL" id="SHF28183.1"/>
    </source>
</evidence>
<proteinExistence type="predicted"/>
<evidence type="ECO:0000313" key="9">
    <source>
        <dbReference type="Proteomes" id="UP000033608"/>
    </source>
</evidence>
<dbReference type="Pfam" id="PF13442">
    <property type="entry name" value="Cytochrome_CBB3"/>
    <property type="match status" value="1"/>
</dbReference>
<keyword evidence="3 4" id="KW-0408">Iron</keyword>
<evidence type="ECO:0000256" key="2">
    <source>
        <dbReference type="ARBA" id="ARBA00022723"/>
    </source>
</evidence>
<dbReference type="InterPro" id="IPR036909">
    <property type="entry name" value="Cyt_c-like_dom_sf"/>
</dbReference>